<evidence type="ECO:0000256" key="7">
    <source>
        <dbReference type="HAMAP-Rule" id="MF_02040"/>
    </source>
</evidence>
<dbReference type="PANTHER" id="PTHR42961">
    <property type="entry name" value="IRON-SULFUR PROTEIN NUBPL"/>
    <property type="match status" value="1"/>
</dbReference>
<dbReference type="GO" id="GO:0046872">
    <property type="term" value="F:metal ion binding"/>
    <property type="evidence" value="ECO:0007669"/>
    <property type="project" value="UniProtKB-KW"/>
</dbReference>
<keyword evidence="5 7" id="KW-0411">Iron-sulfur</keyword>
<evidence type="ECO:0000313" key="9">
    <source>
        <dbReference type="Proteomes" id="UP000196573"/>
    </source>
</evidence>
<feature type="binding site" evidence="7">
    <location>
        <begin position="116"/>
        <end position="123"/>
    </location>
    <ligand>
        <name>ATP</name>
        <dbReference type="ChEBI" id="CHEBI:30616"/>
    </ligand>
</feature>
<evidence type="ECO:0000256" key="5">
    <source>
        <dbReference type="ARBA" id="ARBA00023014"/>
    </source>
</evidence>
<dbReference type="Gene3D" id="3.40.50.300">
    <property type="entry name" value="P-loop containing nucleotide triphosphate hydrolases"/>
    <property type="match status" value="1"/>
</dbReference>
<evidence type="ECO:0000256" key="6">
    <source>
        <dbReference type="ARBA" id="ARBA00024036"/>
    </source>
</evidence>
<gene>
    <name evidence="8" type="primary">minD_1</name>
    <name evidence="8" type="ORF">EHSB41UT_01539</name>
</gene>
<dbReference type="CDD" id="cd02037">
    <property type="entry name" value="Mrp_NBP35"/>
    <property type="match status" value="1"/>
</dbReference>
<evidence type="ECO:0000256" key="3">
    <source>
        <dbReference type="ARBA" id="ARBA00022840"/>
    </source>
</evidence>
<dbReference type="GO" id="GO:0016226">
    <property type="term" value="P:iron-sulfur cluster assembly"/>
    <property type="evidence" value="ECO:0007669"/>
    <property type="project" value="InterPro"/>
</dbReference>
<keyword evidence="9" id="KW-1185">Reference proteome</keyword>
<dbReference type="PANTHER" id="PTHR42961:SF2">
    <property type="entry name" value="IRON-SULFUR PROTEIN NUBPL"/>
    <property type="match status" value="1"/>
</dbReference>
<evidence type="ECO:0000256" key="4">
    <source>
        <dbReference type="ARBA" id="ARBA00023004"/>
    </source>
</evidence>
<dbReference type="HAMAP" id="MF_02040">
    <property type="entry name" value="Mrp_NBP35"/>
    <property type="match status" value="1"/>
</dbReference>
<evidence type="ECO:0000313" key="8">
    <source>
        <dbReference type="EMBL" id="SMA43008.1"/>
    </source>
</evidence>
<dbReference type="SUPFAM" id="SSF52540">
    <property type="entry name" value="P-loop containing nucleoside triphosphate hydrolases"/>
    <property type="match status" value="1"/>
</dbReference>
<organism evidence="8 9">
    <name type="scientific">Parendozoicomonas haliclonae</name>
    <dbReference type="NCBI Taxonomy" id="1960125"/>
    <lineage>
        <taxon>Bacteria</taxon>
        <taxon>Pseudomonadati</taxon>
        <taxon>Pseudomonadota</taxon>
        <taxon>Gammaproteobacteria</taxon>
        <taxon>Oceanospirillales</taxon>
        <taxon>Endozoicomonadaceae</taxon>
        <taxon>Parendozoicomonas</taxon>
    </lineage>
</organism>
<dbReference type="GO" id="GO:0005524">
    <property type="term" value="F:ATP binding"/>
    <property type="evidence" value="ECO:0007669"/>
    <property type="project" value="UniProtKB-UniRule"/>
</dbReference>
<comment type="similarity">
    <text evidence="6 7">Belongs to the Mrp/NBP35 ATP-binding proteins family.</text>
</comment>
<dbReference type="GO" id="GO:0140663">
    <property type="term" value="F:ATP-dependent FeS chaperone activity"/>
    <property type="evidence" value="ECO:0007669"/>
    <property type="project" value="InterPro"/>
</dbReference>
<comment type="subunit">
    <text evidence="7">Homodimer.</text>
</comment>
<proteinExistence type="inferred from homology"/>
<keyword evidence="2 7" id="KW-0547">Nucleotide-binding</keyword>
<dbReference type="InterPro" id="IPR000808">
    <property type="entry name" value="Mrp-like_CS"/>
</dbReference>
<keyword evidence="3 7" id="KW-0067">ATP-binding</keyword>
<keyword evidence="7" id="KW-0378">Hydrolase</keyword>
<dbReference type="PROSITE" id="PS01215">
    <property type="entry name" value="MRP"/>
    <property type="match status" value="1"/>
</dbReference>
<evidence type="ECO:0000256" key="1">
    <source>
        <dbReference type="ARBA" id="ARBA00022723"/>
    </source>
</evidence>
<dbReference type="GO" id="GO:0016887">
    <property type="term" value="F:ATP hydrolysis activity"/>
    <property type="evidence" value="ECO:0007669"/>
    <property type="project" value="UniProtKB-UniRule"/>
</dbReference>
<comment type="function">
    <text evidence="7">Binds and transfers iron-sulfur (Fe-S) clusters to target apoproteins. Can hydrolyze ATP.</text>
</comment>
<keyword evidence="1 7" id="KW-0479">Metal-binding</keyword>
<dbReference type="InterPro" id="IPR027417">
    <property type="entry name" value="P-loop_NTPase"/>
</dbReference>
<keyword evidence="4 7" id="KW-0408">Iron</keyword>
<dbReference type="SUPFAM" id="SSF117916">
    <property type="entry name" value="Fe-S cluster assembly (FSCA) domain-like"/>
    <property type="match status" value="1"/>
</dbReference>
<dbReference type="AlphaFoldDB" id="A0A1X7AI52"/>
<name>A0A1X7AI52_9GAMM</name>
<sequence>MSDQDVITTMAICSRDSVVAALRELQDPWLEDSLLKVAEIESLNITDDGLWLTLALQYACDGGQEQLVRLVQDKLKTLTGPAPVAVTFTTQVAPAPRQSDEPGLKAVKNIVAVASGKGGVGKSTTAVNLALALSAEGARVGILDADIYGPSIGKMLGVEDGERPGVDEVGGQQYFKPVEALGLQANSMAFLVTEQTPVVWRGPMASGALLQMLNQTLWGELDYLVVDMPPGTGDIQLTLAQKVPVAGSVIVTTPQDLALLDARKGIEMFNKVNVPVLGVVENMAVHVCSNCGHSEHLFGEGGGSRMADEYKTPLLGALPLSMSIRQHADAGLPTVAAFKGDSAKDSAETQLYLDMARRTAAQLAARNRDSAPAPTITISDD</sequence>
<dbReference type="GO" id="GO:0005829">
    <property type="term" value="C:cytosol"/>
    <property type="evidence" value="ECO:0007669"/>
    <property type="project" value="TreeGrafter"/>
</dbReference>
<dbReference type="NCBIfam" id="NF008669">
    <property type="entry name" value="PRK11670.1"/>
    <property type="match status" value="1"/>
</dbReference>
<dbReference type="Proteomes" id="UP000196573">
    <property type="component" value="Unassembled WGS sequence"/>
</dbReference>
<dbReference type="GO" id="GO:0051539">
    <property type="term" value="F:4 iron, 4 sulfur cluster binding"/>
    <property type="evidence" value="ECO:0007669"/>
    <property type="project" value="TreeGrafter"/>
</dbReference>
<dbReference type="InterPro" id="IPR034904">
    <property type="entry name" value="FSCA_dom_sf"/>
</dbReference>
<protein>
    <recommendedName>
        <fullName evidence="7">Iron-sulfur cluster carrier protein</fullName>
    </recommendedName>
</protein>
<dbReference type="InterPro" id="IPR033756">
    <property type="entry name" value="YlxH/NBP35"/>
</dbReference>
<dbReference type="Pfam" id="PF10609">
    <property type="entry name" value="ParA"/>
    <property type="match status" value="1"/>
</dbReference>
<accession>A0A1X7AI52</accession>
<dbReference type="InterPro" id="IPR044304">
    <property type="entry name" value="NUBPL-like"/>
</dbReference>
<dbReference type="InterPro" id="IPR019591">
    <property type="entry name" value="Mrp/NBP35_ATP-bd"/>
</dbReference>
<evidence type="ECO:0000256" key="2">
    <source>
        <dbReference type="ARBA" id="ARBA00022741"/>
    </source>
</evidence>
<dbReference type="EMBL" id="FWPT01000003">
    <property type="protein sequence ID" value="SMA43008.1"/>
    <property type="molecule type" value="Genomic_DNA"/>
</dbReference>
<dbReference type="FunFam" id="3.40.50.300:FF:000418">
    <property type="entry name" value="Iron-sulfur cluster carrier protein"/>
    <property type="match status" value="1"/>
</dbReference>
<reference evidence="8 9" key="1">
    <citation type="submission" date="2017-03" db="EMBL/GenBank/DDBJ databases">
        <authorList>
            <person name="Afonso C.L."/>
            <person name="Miller P.J."/>
            <person name="Scott M.A."/>
            <person name="Spackman E."/>
            <person name="Goraichik I."/>
            <person name="Dimitrov K.M."/>
            <person name="Suarez D.L."/>
            <person name="Swayne D.E."/>
        </authorList>
    </citation>
    <scope>NUCLEOTIDE SEQUENCE [LARGE SCALE GENOMIC DNA]</scope>
    <source>
        <strain evidence="8">SB41UT1</strain>
    </source>
</reference>